<dbReference type="OrthoDB" id="426614at2"/>
<dbReference type="Pfam" id="PF18480">
    <property type="entry name" value="DUF5615"/>
    <property type="match status" value="1"/>
</dbReference>
<feature type="domain" description="DUF5615" evidence="1">
    <location>
        <begin position="2"/>
        <end position="111"/>
    </location>
</feature>
<dbReference type="RefSeq" id="WP_062291988.1">
    <property type="nucleotide sequence ID" value="NZ_CP012036.1"/>
</dbReference>
<name>A0A0M4T3L6_9NOSO</name>
<dbReference type="AlphaFoldDB" id="A0A0M4T3L6"/>
<evidence type="ECO:0000313" key="3">
    <source>
        <dbReference type="Proteomes" id="UP000062645"/>
    </source>
</evidence>
<gene>
    <name evidence="2" type="ORF">ACX27_10850</name>
</gene>
<evidence type="ECO:0000313" key="2">
    <source>
        <dbReference type="EMBL" id="ALF53229.1"/>
    </source>
</evidence>
<accession>A0A0M4T3L6</accession>
<protein>
    <recommendedName>
        <fullName evidence="1">DUF5615 domain-containing protein</fullName>
    </recommendedName>
</protein>
<reference evidence="3" key="1">
    <citation type="submission" date="2015-07" db="EMBL/GenBank/DDBJ databases">
        <title>Genome Of Nitrogen-Fixing Cyanobacterium Nostoc piscinale CENA21 From Solimoes/Amazon River Floodplain Sediments And Comparative Genomics To Uncover Biosynthetic Natural Products Potential.</title>
        <authorList>
            <person name="Leao T.F."/>
            <person name="Leao P.N."/>
            <person name="Guimaraes P.I."/>
            <person name="de Melo A.G.C."/>
            <person name="Ramos R.T.J."/>
            <person name="Silva A."/>
            <person name="Fiore M.F."/>
            <person name="Schneider M.P.C."/>
        </authorList>
    </citation>
    <scope>NUCLEOTIDE SEQUENCE [LARGE SCALE GENOMIC DNA]</scope>
    <source>
        <strain evidence="3">CENA21</strain>
    </source>
</reference>
<dbReference type="KEGG" id="npz:ACX27_10850"/>
<proteinExistence type="predicted"/>
<sequence>MLLDEDSQAKYLVNLLQAVGHDVVTVNLVGLMNCPDVVVLDYARQDGRVLLTRNCNDFQELHQINPSHPGILAVYQDFVVSKNMTYQTIVKAIANIEAASYSLENQFVILNQWNY</sequence>
<dbReference type="PATRIC" id="fig|224013.5.peg.2624"/>
<reference evidence="2 3" key="2">
    <citation type="journal article" date="2016" name="Genome Announc.">
        <title>Draft Genome Sequence of the N2-Fixing Cyanobacterium Nostoc piscinale CENA21, Isolated from the Brazilian Amazon Floodplain.</title>
        <authorList>
            <person name="Leao T."/>
            <person name="Guimaraes P.I."/>
            <person name="de Melo A.G."/>
            <person name="Ramos R.T."/>
            <person name="Leao P.N."/>
            <person name="Silva A."/>
            <person name="Fiore M.F."/>
            <person name="Schneider M.P."/>
        </authorList>
    </citation>
    <scope>NUCLEOTIDE SEQUENCE [LARGE SCALE GENOMIC DNA]</scope>
    <source>
        <strain evidence="2 3">CENA21</strain>
    </source>
</reference>
<evidence type="ECO:0000259" key="1">
    <source>
        <dbReference type="Pfam" id="PF18480"/>
    </source>
</evidence>
<keyword evidence="3" id="KW-1185">Reference proteome</keyword>
<dbReference type="EMBL" id="CP012036">
    <property type="protein sequence ID" value="ALF53229.1"/>
    <property type="molecule type" value="Genomic_DNA"/>
</dbReference>
<dbReference type="InterPro" id="IPR041049">
    <property type="entry name" value="DUF5615"/>
</dbReference>
<dbReference type="Proteomes" id="UP000062645">
    <property type="component" value="Chromosome"/>
</dbReference>
<dbReference type="STRING" id="224013.ACX27_10850"/>
<organism evidence="2 3">
    <name type="scientific">Nostoc piscinale CENA21</name>
    <dbReference type="NCBI Taxonomy" id="224013"/>
    <lineage>
        <taxon>Bacteria</taxon>
        <taxon>Bacillati</taxon>
        <taxon>Cyanobacteriota</taxon>
        <taxon>Cyanophyceae</taxon>
        <taxon>Nostocales</taxon>
        <taxon>Nostocaceae</taxon>
        <taxon>Nostoc</taxon>
    </lineage>
</organism>